<dbReference type="RefSeq" id="WP_184572815.1">
    <property type="nucleotide sequence ID" value="NZ_JACHJL010000007.1"/>
</dbReference>
<keyword evidence="2" id="KW-1185">Reference proteome</keyword>
<name>A0A7W9UZX2_9ACTN</name>
<dbReference type="Proteomes" id="UP000588098">
    <property type="component" value="Unassembled WGS sequence"/>
</dbReference>
<sequence>MTTVRVALLVWKPPTPAAPNDVSAGWPRVLQTRDDASPWQVPSVILRPGEQVMAAAGRVAYALGLELPNAHRVLAVEQRPAAIDFPEDLTLVVDGGWSVGHHVHGADGDASSCPCEPRHQCRWAHAHETDSTAVVTALSAAVMKAPAFVINQGAHRA</sequence>
<comment type="caution">
    <text evidence="1">The sequence shown here is derived from an EMBL/GenBank/DDBJ whole genome shotgun (WGS) entry which is preliminary data.</text>
</comment>
<reference evidence="1 2" key="1">
    <citation type="submission" date="2020-08" db="EMBL/GenBank/DDBJ databases">
        <title>Genomic Encyclopedia of Type Strains, Phase III (KMG-III): the genomes of soil and plant-associated and newly described type strains.</title>
        <authorList>
            <person name="Whitman W."/>
        </authorList>
    </citation>
    <scope>NUCLEOTIDE SEQUENCE [LARGE SCALE GENOMIC DNA]</scope>
    <source>
        <strain evidence="1 2">CECT 8305</strain>
    </source>
</reference>
<organism evidence="1 2">
    <name type="scientific">Streptomyces zagrosensis</name>
    <dbReference type="NCBI Taxonomy" id="1042984"/>
    <lineage>
        <taxon>Bacteria</taxon>
        <taxon>Bacillati</taxon>
        <taxon>Actinomycetota</taxon>
        <taxon>Actinomycetes</taxon>
        <taxon>Kitasatosporales</taxon>
        <taxon>Streptomycetaceae</taxon>
        <taxon>Streptomyces</taxon>
    </lineage>
</organism>
<evidence type="ECO:0000313" key="2">
    <source>
        <dbReference type="Proteomes" id="UP000588098"/>
    </source>
</evidence>
<accession>A0A7W9UZX2</accession>
<protein>
    <submittedName>
        <fullName evidence="1">Uncharacterized protein</fullName>
    </submittedName>
</protein>
<dbReference type="EMBL" id="JACHJL010000007">
    <property type="protein sequence ID" value="MBB5936194.1"/>
    <property type="molecule type" value="Genomic_DNA"/>
</dbReference>
<gene>
    <name evidence="1" type="ORF">FHS42_003269</name>
</gene>
<evidence type="ECO:0000313" key="1">
    <source>
        <dbReference type="EMBL" id="MBB5936194.1"/>
    </source>
</evidence>
<dbReference type="AlphaFoldDB" id="A0A7W9UZX2"/>
<proteinExistence type="predicted"/>